<dbReference type="GO" id="GO:0005886">
    <property type="term" value="C:plasma membrane"/>
    <property type="evidence" value="ECO:0007669"/>
    <property type="project" value="TreeGrafter"/>
</dbReference>
<keyword evidence="4 6" id="KW-1133">Transmembrane helix</keyword>
<comment type="subcellular location">
    <subcellularLocation>
        <location evidence="1">Membrane</location>
        <topology evidence="1">Multi-pass membrane protein</topology>
    </subcellularLocation>
</comment>
<name>A0A4Q9UZ77_9ACTO</name>
<dbReference type="GO" id="GO:0000271">
    <property type="term" value="P:polysaccharide biosynthetic process"/>
    <property type="evidence" value="ECO:0007669"/>
    <property type="project" value="InterPro"/>
</dbReference>
<evidence type="ECO:0000256" key="3">
    <source>
        <dbReference type="ARBA" id="ARBA00022692"/>
    </source>
</evidence>
<evidence type="ECO:0000256" key="6">
    <source>
        <dbReference type="SAM" id="Phobius"/>
    </source>
</evidence>
<evidence type="ECO:0000313" key="9">
    <source>
        <dbReference type="Proteomes" id="UP000293036"/>
    </source>
</evidence>
<comment type="caution">
    <text evidence="8">The sequence shown here is derived from an EMBL/GenBank/DDBJ whole genome shotgun (WGS) entry which is preliminary data.</text>
</comment>
<dbReference type="PANTHER" id="PTHR38459:SF1">
    <property type="entry name" value="PROPHAGE BACTOPRENOL-LINKED GLUCOSE TRANSLOCASE HOMOLOG"/>
    <property type="match status" value="1"/>
</dbReference>
<reference evidence="8 9" key="1">
    <citation type="submission" date="2019-02" db="EMBL/GenBank/DDBJ databases">
        <title>Arcanobacterium bovis sp. nov., isolated from the milk of a cow with mastitis.</title>
        <authorList>
            <person name="Sammra O."/>
            <person name="Foster G."/>
            <person name="Hassan A."/>
            <person name="Alssahen M."/>
            <person name="Laemmler C."/>
            <person name="Borowiak M."/>
            <person name="Malorny B."/>
            <person name="Abdulmawjood A."/>
        </authorList>
    </citation>
    <scope>NUCLEOTIDE SEQUENCE [LARGE SCALE GENOMIC DNA]</scope>
    <source>
        <strain evidence="8 9">C605018/01/1</strain>
    </source>
</reference>
<feature type="domain" description="GtrA/DPMS transmembrane" evidence="7">
    <location>
        <begin position="11"/>
        <end position="123"/>
    </location>
</feature>
<keyword evidence="3 6" id="KW-0812">Transmembrane</keyword>
<dbReference type="AlphaFoldDB" id="A0A4Q9UZ77"/>
<dbReference type="InterPro" id="IPR007267">
    <property type="entry name" value="GtrA_DPMS_TM"/>
</dbReference>
<dbReference type="Proteomes" id="UP000293036">
    <property type="component" value="Unassembled WGS sequence"/>
</dbReference>
<dbReference type="PANTHER" id="PTHR38459">
    <property type="entry name" value="PROPHAGE BACTOPRENOL-LINKED GLUCOSE TRANSLOCASE HOMOLOG"/>
    <property type="match status" value="1"/>
</dbReference>
<feature type="transmembrane region" description="Helical" evidence="6">
    <location>
        <begin position="100"/>
        <end position="118"/>
    </location>
</feature>
<keyword evidence="9" id="KW-1185">Reference proteome</keyword>
<comment type="similarity">
    <text evidence="2">Belongs to the GtrA family.</text>
</comment>
<dbReference type="OrthoDB" id="384742at2"/>
<protein>
    <submittedName>
        <fullName evidence="8">GtrA family protein</fullName>
    </submittedName>
</protein>
<gene>
    <name evidence="8" type="ORF">EZJ44_07040</name>
</gene>
<accession>A0A4Q9UZ77</accession>
<sequence>MNSTGKQAVLFTLLSLTAGAVEAISYAIFIEFTPMSAGWAQALSLILSVVYNFTINRKFTFKSANNIPIAMLKVAAFYAVFIPASAWWVEALTNAGWHEYLVKVITMLINFVGEFTWWKYVVFRNSEGSAVKNNNAQAPIESNDDLGSAK</sequence>
<keyword evidence="5 6" id="KW-0472">Membrane</keyword>
<dbReference type="RefSeq" id="WP_131281715.1">
    <property type="nucleotide sequence ID" value="NZ_JBHSLR010000002.1"/>
</dbReference>
<evidence type="ECO:0000313" key="8">
    <source>
        <dbReference type="EMBL" id="TBW21052.1"/>
    </source>
</evidence>
<dbReference type="Pfam" id="PF04138">
    <property type="entry name" value="GtrA_DPMS_TM"/>
    <property type="match status" value="1"/>
</dbReference>
<proteinExistence type="inferred from homology"/>
<dbReference type="EMBL" id="SJDT01000005">
    <property type="protein sequence ID" value="TBW21052.1"/>
    <property type="molecule type" value="Genomic_DNA"/>
</dbReference>
<organism evidence="8 9">
    <name type="scientific">Arcanobacterium bovis</name>
    <dbReference type="NCBI Taxonomy" id="2529275"/>
    <lineage>
        <taxon>Bacteria</taxon>
        <taxon>Bacillati</taxon>
        <taxon>Actinomycetota</taxon>
        <taxon>Actinomycetes</taxon>
        <taxon>Actinomycetales</taxon>
        <taxon>Actinomycetaceae</taxon>
        <taxon>Arcanobacterium</taxon>
    </lineage>
</organism>
<evidence type="ECO:0000256" key="1">
    <source>
        <dbReference type="ARBA" id="ARBA00004141"/>
    </source>
</evidence>
<evidence type="ECO:0000256" key="5">
    <source>
        <dbReference type="ARBA" id="ARBA00023136"/>
    </source>
</evidence>
<feature type="transmembrane region" description="Helical" evidence="6">
    <location>
        <begin position="39"/>
        <end position="55"/>
    </location>
</feature>
<dbReference type="InterPro" id="IPR051401">
    <property type="entry name" value="GtrA_CellWall_Glycosyl"/>
</dbReference>
<evidence type="ECO:0000256" key="4">
    <source>
        <dbReference type="ARBA" id="ARBA00022989"/>
    </source>
</evidence>
<evidence type="ECO:0000259" key="7">
    <source>
        <dbReference type="Pfam" id="PF04138"/>
    </source>
</evidence>
<feature type="transmembrane region" description="Helical" evidence="6">
    <location>
        <begin position="67"/>
        <end position="88"/>
    </location>
</feature>
<evidence type="ECO:0000256" key="2">
    <source>
        <dbReference type="ARBA" id="ARBA00009399"/>
    </source>
</evidence>